<keyword evidence="4" id="KW-0964">Secreted</keyword>
<organism evidence="11 12">
    <name type="scientific">Buddleja alternifolia</name>
    <dbReference type="NCBI Taxonomy" id="168488"/>
    <lineage>
        <taxon>Eukaryota</taxon>
        <taxon>Viridiplantae</taxon>
        <taxon>Streptophyta</taxon>
        <taxon>Embryophyta</taxon>
        <taxon>Tracheophyta</taxon>
        <taxon>Spermatophyta</taxon>
        <taxon>Magnoliopsida</taxon>
        <taxon>eudicotyledons</taxon>
        <taxon>Gunneridae</taxon>
        <taxon>Pentapetalae</taxon>
        <taxon>asterids</taxon>
        <taxon>lamiids</taxon>
        <taxon>Lamiales</taxon>
        <taxon>Scrophulariaceae</taxon>
        <taxon>Buddlejeae</taxon>
        <taxon>Buddleja</taxon>
    </lineage>
</organism>
<evidence type="ECO:0000256" key="8">
    <source>
        <dbReference type="PROSITE-ProRule" id="PRU10052"/>
    </source>
</evidence>
<feature type="active site" evidence="8">
    <location>
        <position position="295"/>
    </location>
</feature>
<dbReference type="InterPro" id="IPR006626">
    <property type="entry name" value="PbH1"/>
</dbReference>
<evidence type="ECO:0000313" key="12">
    <source>
        <dbReference type="Proteomes" id="UP000826271"/>
    </source>
</evidence>
<evidence type="ECO:0000256" key="2">
    <source>
        <dbReference type="ARBA" id="ARBA00008834"/>
    </source>
</evidence>
<evidence type="ECO:0000256" key="9">
    <source>
        <dbReference type="RuleBase" id="RU361169"/>
    </source>
</evidence>
<evidence type="ECO:0000256" key="1">
    <source>
        <dbReference type="ARBA" id="ARBA00004191"/>
    </source>
</evidence>
<dbReference type="PROSITE" id="PS00502">
    <property type="entry name" value="POLYGALACTURONASE"/>
    <property type="match status" value="1"/>
</dbReference>
<evidence type="ECO:0000256" key="10">
    <source>
        <dbReference type="SAM" id="SignalP"/>
    </source>
</evidence>
<dbReference type="InterPro" id="IPR012334">
    <property type="entry name" value="Pectin_lyas_fold"/>
</dbReference>
<dbReference type="Gene3D" id="2.160.20.10">
    <property type="entry name" value="Single-stranded right-handed beta-helix, Pectin lyase-like"/>
    <property type="match status" value="1"/>
</dbReference>
<gene>
    <name evidence="11" type="ORF">BUALT_Bualt02G0237500</name>
</gene>
<keyword evidence="3" id="KW-0134">Cell wall</keyword>
<dbReference type="EMBL" id="WHWC01000002">
    <property type="protein sequence ID" value="KAG8389516.1"/>
    <property type="molecule type" value="Genomic_DNA"/>
</dbReference>
<protein>
    <recommendedName>
        <fullName evidence="13">Glycoside hydrolase family 28</fullName>
    </recommendedName>
</protein>
<keyword evidence="5 9" id="KW-0378">Hydrolase</keyword>
<sequence length="448" mass="47064">MENQGRSHEIIMACLVLGIACSVMINGAECKPVGSRRSLIDEKVSNIMNNNNNNNNHNQVKEGGGNVDDGGAQVPPSTNEAVFDVMKYGAKANGRADDGTAFIKAWRAACDSEGLAKVVIPPGTYMAGEVVFSGPCKAQAPITIEIQGNLSANTDPSSYTQGAWIMVERVENVVVTGGGTINGNGKESWKYAGGDGPPLSVSIVFQTVGFCEMHDLNFVDSMGFHIKVTDSHDVALSNLKITAPGKSPNTDGIHLSNATNVNITDSVIGTGDDCISVGHGTKNILVSGIICGPGHGISVGSLGKRQEEMSVNGVTITNCTINGTTNGARIKTYHGSPKITATGIVFQDIVMSQVKNPIIIDQHYDSKKKPEQSSVKISDVRFTNIMGTTISKIPIMLNCSSTFPCENIELSNIDLTPFGSIGPLQSACSHAVTILKGTVKPAGPTKCA</sequence>
<dbReference type="GO" id="GO:0071555">
    <property type="term" value="P:cell wall organization"/>
    <property type="evidence" value="ECO:0007669"/>
    <property type="project" value="UniProtKB-KW"/>
</dbReference>
<keyword evidence="6 9" id="KW-0326">Glycosidase</keyword>
<evidence type="ECO:0000256" key="6">
    <source>
        <dbReference type="ARBA" id="ARBA00023295"/>
    </source>
</evidence>
<dbReference type="PANTHER" id="PTHR31375">
    <property type="match status" value="1"/>
</dbReference>
<feature type="signal peptide" evidence="10">
    <location>
        <begin position="1"/>
        <end position="30"/>
    </location>
</feature>
<dbReference type="SUPFAM" id="SSF51126">
    <property type="entry name" value="Pectin lyase-like"/>
    <property type="match status" value="1"/>
</dbReference>
<comment type="caution">
    <text evidence="11">The sequence shown here is derived from an EMBL/GenBank/DDBJ whole genome shotgun (WGS) entry which is preliminary data.</text>
</comment>
<dbReference type="AlphaFoldDB" id="A0AAV6Y2U3"/>
<dbReference type="Proteomes" id="UP000826271">
    <property type="component" value="Unassembled WGS sequence"/>
</dbReference>
<dbReference type="SMART" id="SM00710">
    <property type="entry name" value="PbH1"/>
    <property type="match status" value="4"/>
</dbReference>
<dbReference type="GO" id="GO:0004650">
    <property type="term" value="F:polygalacturonase activity"/>
    <property type="evidence" value="ECO:0007669"/>
    <property type="project" value="InterPro"/>
</dbReference>
<evidence type="ECO:0000256" key="7">
    <source>
        <dbReference type="ARBA" id="ARBA00023316"/>
    </source>
</evidence>
<accession>A0AAV6Y2U3</accession>
<evidence type="ECO:0000256" key="4">
    <source>
        <dbReference type="ARBA" id="ARBA00022525"/>
    </source>
</evidence>
<evidence type="ECO:0008006" key="13">
    <source>
        <dbReference type="Google" id="ProtNLM"/>
    </source>
</evidence>
<dbReference type="InterPro" id="IPR011050">
    <property type="entry name" value="Pectin_lyase_fold/virulence"/>
</dbReference>
<keyword evidence="12" id="KW-1185">Reference proteome</keyword>
<reference evidence="11" key="1">
    <citation type="submission" date="2019-10" db="EMBL/GenBank/DDBJ databases">
        <authorList>
            <person name="Zhang R."/>
            <person name="Pan Y."/>
            <person name="Wang J."/>
            <person name="Ma R."/>
            <person name="Yu S."/>
        </authorList>
    </citation>
    <scope>NUCLEOTIDE SEQUENCE</scope>
    <source>
        <strain evidence="11">LA-IB0</strain>
        <tissue evidence="11">Leaf</tissue>
    </source>
</reference>
<dbReference type="GO" id="GO:0005975">
    <property type="term" value="P:carbohydrate metabolic process"/>
    <property type="evidence" value="ECO:0007669"/>
    <property type="project" value="InterPro"/>
</dbReference>
<evidence type="ECO:0000256" key="5">
    <source>
        <dbReference type="ARBA" id="ARBA00022801"/>
    </source>
</evidence>
<dbReference type="FunFam" id="2.160.20.10:FF:000004">
    <property type="entry name" value="Pectin lyase-like superfamily protein"/>
    <property type="match status" value="1"/>
</dbReference>
<keyword evidence="10" id="KW-0732">Signal</keyword>
<dbReference type="Pfam" id="PF00295">
    <property type="entry name" value="Glyco_hydro_28"/>
    <property type="match status" value="1"/>
</dbReference>
<dbReference type="InterPro" id="IPR000743">
    <property type="entry name" value="Glyco_hydro_28"/>
</dbReference>
<comment type="subcellular location">
    <subcellularLocation>
        <location evidence="1">Secreted</location>
        <location evidence="1">Cell wall</location>
    </subcellularLocation>
</comment>
<keyword evidence="7" id="KW-0961">Cell wall biogenesis/degradation</keyword>
<comment type="similarity">
    <text evidence="2 9">Belongs to the glycosyl hydrolase 28 family.</text>
</comment>
<evidence type="ECO:0000313" key="11">
    <source>
        <dbReference type="EMBL" id="KAG8389516.1"/>
    </source>
</evidence>
<evidence type="ECO:0000256" key="3">
    <source>
        <dbReference type="ARBA" id="ARBA00022512"/>
    </source>
</evidence>
<name>A0AAV6Y2U3_9LAMI</name>
<dbReference type="PROSITE" id="PS51257">
    <property type="entry name" value="PROKAR_LIPOPROTEIN"/>
    <property type="match status" value="1"/>
</dbReference>
<proteinExistence type="inferred from homology"/>
<feature type="chain" id="PRO_5043585850" description="Glycoside hydrolase family 28" evidence="10">
    <location>
        <begin position="31"/>
        <end position="448"/>
    </location>
</feature>